<gene>
    <name evidence="2" type="ORF">UU14_C0037G0023</name>
</gene>
<dbReference type="Pfam" id="PF08308">
    <property type="entry name" value="PEGA"/>
    <property type="match status" value="1"/>
</dbReference>
<keyword evidence="2" id="KW-0418">Kinase</keyword>
<dbReference type="GO" id="GO:0016301">
    <property type="term" value="F:kinase activity"/>
    <property type="evidence" value="ECO:0007669"/>
    <property type="project" value="UniProtKB-KW"/>
</dbReference>
<dbReference type="Proteomes" id="UP000034664">
    <property type="component" value="Unassembled WGS sequence"/>
</dbReference>
<evidence type="ECO:0000259" key="1">
    <source>
        <dbReference type="Pfam" id="PF08308"/>
    </source>
</evidence>
<protein>
    <submittedName>
        <fullName evidence="2">Protein kinase</fullName>
    </submittedName>
</protein>
<dbReference type="SUPFAM" id="SSF82171">
    <property type="entry name" value="DPP6 N-terminal domain-like"/>
    <property type="match status" value="1"/>
</dbReference>
<accession>A0A0G0T1Y0</accession>
<evidence type="ECO:0000313" key="2">
    <source>
        <dbReference type="EMBL" id="KKR71054.1"/>
    </source>
</evidence>
<feature type="domain" description="PEGA" evidence="1">
    <location>
        <begin position="41"/>
        <end position="105"/>
    </location>
</feature>
<keyword evidence="2" id="KW-0808">Transferase</keyword>
<sequence length="371" mass="41457">MKQAIFSILVVLLLATSAAIVILLARGYRLNTEDKSLDSTGILVTKSEPDGAQVYVDGIFSGATNSTINLPPNWYKVRISKQGYHDWEREMRIQGEIVVQTDAVLFLKNPSLSALTSTGVLDPLLSPDGTKIAYIATPSAEQLSQQQATRQTEGQSIFESNLRRPTLFIYDLSGRNLPFSRNPQPYVGTLNQLLEEWELERETSNAISLRAMPSQFQKIATDSIRLLSFAPDGSKVLYEATAPATLKRTIEPPLIGGLPTEEQRDLSPNMLYVYDMKDDRNYHIDFSVMYPEDENTPLPIQWIGTSRHFVLVEDGKISVMEYDGANKIPVYSGPFVNGYVFPHPVGHQLIILTTFNPELGDLPSLYTLTIR</sequence>
<dbReference type="AlphaFoldDB" id="A0A0G0T1Y0"/>
<evidence type="ECO:0000313" key="3">
    <source>
        <dbReference type="Proteomes" id="UP000034664"/>
    </source>
</evidence>
<proteinExistence type="predicted"/>
<organism evidence="2 3">
    <name type="scientific">Candidatus Roizmanbacteria bacterium GW2011_GWB1_40_7</name>
    <dbReference type="NCBI Taxonomy" id="1618482"/>
    <lineage>
        <taxon>Bacteria</taxon>
        <taxon>Candidatus Roizmaniibacteriota</taxon>
    </lineage>
</organism>
<reference evidence="2 3" key="1">
    <citation type="journal article" date="2015" name="Nature">
        <title>rRNA introns, odd ribosomes, and small enigmatic genomes across a large radiation of phyla.</title>
        <authorList>
            <person name="Brown C.T."/>
            <person name="Hug L.A."/>
            <person name="Thomas B.C."/>
            <person name="Sharon I."/>
            <person name="Castelle C.J."/>
            <person name="Singh A."/>
            <person name="Wilkins M.J."/>
            <person name="Williams K.H."/>
            <person name="Banfield J.F."/>
        </authorList>
    </citation>
    <scope>NUCLEOTIDE SEQUENCE [LARGE SCALE GENOMIC DNA]</scope>
</reference>
<dbReference type="InterPro" id="IPR013229">
    <property type="entry name" value="PEGA"/>
</dbReference>
<comment type="caution">
    <text evidence="2">The sequence shown here is derived from an EMBL/GenBank/DDBJ whole genome shotgun (WGS) entry which is preliminary data.</text>
</comment>
<dbReference type="EMBL" id="LBZM01000037">
    <property type="protein sequence ID" value="KKR71054.1"/>
    <property type="molecule type" value="Genomic_DNA"/>
</dbReference>
<name>A0A0G0T1Y0_9BACT</name>